<evidence type="ECO:0000313" key="2">
    <source>
        <dbReference type="EMBL" id="MFD1835655.1"/>
    </source>
</evidence>
<feature type="region of interest" description="Disordered" evidence="1">
    <location>
        <begin position="1"/>
        <end position="53"/>
    </location>
</feature>
<dbReference type="EMBL" id="JBHUFL010000003">
    <property type="protein sequence ID" value="MFD1835655.1"/>
    <property type="molecule type" value="Genomic_DNA"/>
</dbReference>
<sequence length="53" mass="5186">MEITTPTTTTAPAAGPAVLGATIPRSLRQPAARKAFGPGGSRPGTPTGTAAVR</sequence>
<protein>
    <submittedName>
        <fullName evidence="2">Uncharacterized protein</fullName>
    </submittedName>
</protein>
<dbReference type="RefSeq" id="WP_168198097.1">
    <property type="nucleotide sequence ID" value="NZ_BAAAIS010000003.1"/>
</dbReference>
<feature type="compositionally biased region" description="Low complexity" evidence="1">
    <location>
        <begin position="43"/>
        <end position="53"/>
    </location>
</feature>
<gene>
    <name evidence="2" type="ORF">ACFSDA_11310</name>
</gene>
<dbReference type="Proteomes" id="UP001597280">
    <property type="component" value="Unassembled WGS sequence"/>
</dbReference>
<name>A0ABW4PZP5_9MICO</name>
<organism evidence="2 3">
    <name type="scientific">Brachybacterium rhamnosum</name>
    <dbReference type="NCBI Taxonomy" id="173361"/>
    <lineage>
        <taxon>Bacteria</taxon>
        <taxon>Bacillati</taxon>
        <taxon>Actinomycetota</taxon>
        <taxon>Actinomycetes</taxon>
        <taxon>Micrococcales</taxon>
        <taxon>Dermabacteraceae</taxon>
        <taxon>Brachybacterium</taxon>
    </lineage>
</organism>
<comment type="caution">
    <text evidence="2">The sequence shown here is derived from an EMBL/GenBank/DDBJ whole genome shotgun (WGS) entry which is preliminary data.</text>
</comment>
<reference evidence="3" key="1">
    <citation type="journal article" date="2019" name="Int. J. Syst. Evol. Microbiol.">
        <title>The Global Catalogue of Microorganisms (GCM) 10K type strain sequencing project: providing services to taxonomists for standard genome sequencing and annotation.</title>
        <authorList>
            <consortium name="The Broad Institute Genomics Platform"/>
            <consortium name="The Broad Institute Genome Sequencing Center for Infectious Disease"/>
            <person name="Wu L."/>
            <person name="Ma J."/>
        </authorList>
    </citation>
    <scope>NUCLEOTIDE SEQUENCE [LARGE SCALE GENOMIC DNA]</scope>
    <source>
        <strain evidence="3">JCM 11650</strain>
    </source>
</reference>
<proteinExistence type="predicted"/>
<keyword evidence="3" id="KW-1185">Reference proteome</keyword>
<feature type="compositionally biased region" description="Low complexity" evidence="1">
    <location>
        <begin position="1"/>
        <end position="22"/>
    </location>
</feature>
<evidence type="ECO:0000313" key="3">
    <source>
        <dbReference type="Proteomes" id="UP001597280"/>
    </source>
</evidence>
<accession>A0ABW4PZP5</accession>
<evidence type="ECO:0000256" key="1">
    <source>
        <dbReference type="SAM" id="MobiDB-lite"/>
    </source>
</evidence>